<dbReference type="Gramene" id="PRQ34314">
    <property type="protein sequence ID" value="PRQ34314"/>
    <property type="gene ID" value="RchiOBHm_Chr5g0067421"/>
</dbReference>
<gene>
    <name evidence="1" type="ORF">RchiOBHm_Chr5g0067421</name>
</gene>
<dbReference type="Proteomes" id="UP000238479">
    <property type="component" value="Chromosome 5"/>
</dbReference>
<protein>
    <submittedName>
        <fullName evidence="1">Uncharacterized protein</fullName>
    </submittedName>
</protein>
<name>A0A2P6QJG9_ROSCH</name>
<dbReference type="AlphaFoldDB" id="A0A2P6QJG9"/>
<evidence type="ECO:0000313" key="1">
    <source>
        <dbReference type="EMBL" id="PRQ34314.1"/>
    </source>
</evidence>
<proteinExistence type="predicted"/>
<dbReference type="EMBL" id="PDCK01000043">
    <property type="protein sequence ID" value="PRQ34314.1"/>
    <property type="molecule type" value="Genomic_DNA"/>
</dbReference>
<reference evidence="1 2" key="1">
    <citation type="journal article" date="2018" name="Nat. Genet.">
        <title>The Rosa genome provides new insights in the design of modern roses.</title>
        <authorList>
            <person name="Bendahmane M."/>
        </authorList>
    </citation>
    <scope>NUCLEOTIDE SEQUENCE [LARGE SCALE GENOMIC DNA]</scope>
    <source>
        <strain evidence="2">cv. Old Blush</strain>
    </source>
</reference>
<evidence type="ECO:0000313" key="2">
    <source>
        <dbReference type="Proteomes" id="UP000238479"/>
    </source>
</evidence>
<accession>A0A2P6QJG9</accession>
<organism evidence="1 2">
    <name type="scientific">Rosa chinensis</name>
    <name type="common">China rose</name>
    <dbReference type="NCBI Taxonomy" id="74649"/>
    <lineage>
        <taxon>Eukaryota</taxon>
        <taxon>Viridiplantae</taxon>
        <taxon>Streptophyta</taxon>
        <taxon>Embryophyta</taxon>
        <taxon>Tracheophyta</taxon>
        <taxon>Spermatophyta</taxon>
        <taxon>Magnoliopsida</taxon>
        <taxon>eudicotyledons</taxon>
        <taxon>Gunneridae</taxon>
        <taxon>Pentapetalae</taxon>
        <taxon>rosids</taxon>
        <taxon>fabids</taxon>
        <taxon>Rosales</taxon>
        <taxon>Rosaceae</taxon>
        <taxon>Rosoideae</taxon>
        <taxon>Rosoideae incertae sedis</taxon>
        <taxon>Rosa</taxon>
    </lineage>
</organism>
<keyword evidence="2" id="KW-1185">Reference proteome</keyword>
<comment type="caution">
    <text evidence="1">The sequence shown here is derived from an EMBL/GenBank/DDBJ whole genome shotgun (WGS) entry which is preliminary data.</text>
</comment>
<sequence length="59" mass="6297">MKWKVVELTSSLPTSTVCTSISVIGTFILSRIDGPKTEDTGLTIRLSVTTNSAGPFKNP</sequence>